<organism evidence="6 7">
    <name type="scientific">Brachionus calyciflorus</name>
    <dbReference type="NCBI Taxonomy" id="104777"/>
    <lineage>
        <taxon>Eukaryota</taxon>
        <taxon>Metazoa</taxon>
        <taxon>Spiralia</taxon>
        <taxon>Gnathifera</taxon>
        <taxon>Rotifera</taxon>
        <taxon>Eurotatoria</taxon>
        <taxon>Monogononta</taxon>
        <taxon>Pseudotrocha</taxon>
        <taxon>Ploima</taxon>
        <taxon>Brachionidae</taxon>
        <taxon>Brachionus</taxon>
    </lineage>
</organism>
<accession>A0A814I8U8</accession>
<dbReference type="AlphaFoldDB" id="A0A814I8U8"/>
<dbReference type="InterPro" id="IPR016193">
    <property type="entry name" value="Cytidine_deaminase-like"/>
</dbReference>
<gene>
    <name evidence="6" type="ORF">OXX778_LOCUS17435</name>
</gene>
<dbReference type="EC" id="3.5.4.12" evidence="3"/>
<dbReference type="InterPro" id="IPR002125">
    <property type="entry name" value="CMP_dCMP_dom"/>
</dbReference>
<evidence type="ECO:0000256" key="3">
    <source>
        <dbReference type="ARBA" id="ARBA00038938"/>
    </source>
</evidence>
<protein>
    <recommendedName>
        <fullName evidence="4">dCMP deaminase</fullName>
        <ecNumber evidence="3">3.5.4.12</ecNumber>
    </recommendedName>
    <alternativeName>
        <fullName evidence="4">dCMP deaminase</fullName>
    </alternativeName>
</protein>
<evidence type="ECO:0000313" key="6">
    <source>
        <dbReference type="EMBL" id="CAF1022184.1"/>
    </source>
</evidence>
<dbReference type="Gene3D" id="3.40.140.10">
    <property type="entry name" value="Cytidine Deaminase, domain 2"/>
    <property type="match status" value="1"/>
</dbReference>
<evidence type="ECO:0000313" key="7">
    <source>
        <dbReference type="Proteomes" id="UP000663879"/>
    </source>
</evidence>
<name>A0A814I8U8_9BILA</name>
<comment type="caution">
    <text evidence="6">The sequence shown here is derived from an EMBL/GenBank/DDBJ whole genome shotgun (WGS) entry which is preliminary data.</text>
</comment>
<keyword evidence="2" id="KW-0378">Hydrolase</keyword>
<dbReference type="InterPro" id="IPR015517">
    <property type="entry name" value="dCMP_deaminase-rel"/>
</dbReference>
<evidence type="ECO:0000256" key="2">
    <source>
        <dbReference type="ARBA" id="ARBA00022801"/>
    </source>
</evidence>
<evidence type="ECO:0000256" key="1">
    <source>
        <dbReference type="ARBA" id="ARBA00022727"/>
    </source>
</evidence>
<dbReference type="GO" id="GO:0005737">
    <property type="term" value="C:cytoplasm"/>
    <property type="evidence" value="ECO:0007669"/>
    <property type="project" value="TreeGrafter"/>
</dbReference>
<proteinExistence type="predicted"/>
<dbReference type="PANTHER" id="PTHR11086:SF18">
    <property type="entry name" value="DEOXYCYTIDYLATE DEAMINASE"/>
    <property type="match status" value="1"/>
</dbReference>
<keyword evidence="7" id="KW-1185">Reference proteome</keyword>
<feature type="domain" description="CMP/dCMP-type deaminase" evidence="5">
    <location>
        <begin position="119"/>
        <end position="304"/>
    </location>
</feature>
<dbReference type="PROSITE" id="PS51747">
    <property type="entry name" value="CYT_DCMP_DEAMINASES_2"/>
    <property type="match status" value="1"/>
</dbReference>
<dbReference type="EMBL" id="CAJNOC010004447">
    <property type="protein sequence ID" value="CAF1022184.1"/>
    <property type="molecule type" value="Genomic_DNA"/>
</dbReference>
<dbReference type="SUPFAM" id="SSF53927">
    <property type="entry name" value="Cytidine deaminase-like"/>
    <property type="match status" value="1"/>
</dbReference>
<dbReference type="Pfam" id="PF00383">
    <property type="entry name" value="dCMP_cyt_deam_1"/>
    <property type="match status" value="1"/>
</dbReference>
<sequence length="371" mass="42886">MSTLAILEILGDLKDKYKNKELSKTQVYIISSLKHKEDIDELKRVFGLNLFLICCGSSNKPELSSESDEEKKEKLFEKDKIKEIFEKSDFFVNLDEELADQSLERLFNLIFSDPFISPNKDEHFTSLAYNVAARSLSMSRQVGAVLVSENDEILSIGCNEFPKKGGGQYWNDDYNDSREFQLLKNGEKMVDSNKTEIEKIQKDLIEKISYVFSSENKNENKLKIQEAIDKSTLKYLIEFHREVHEEEEAIIGCARNGIISRNSILYSTVFPCHLCTKKIVAAGIKKVIYIEPEEIYYREKLTTDKTDAKIDEEFNVERSKVTKIFQRIDKYLSLADEEATSKKSRIQLGYFSLVEKPQYIWYLASKSANIP</sequence>
<dbReference type="GO" id="GO:0004132">
    <property type="term" value="F:dCMP deaminase activity"/>
    <property type="evidence" value="ECO:0007669"/>
    <property type="project" value="TreeGrafter"/>
</dbReference>
<keyword evidence="1" id="KW-0545">Nucleotide biosynthesis</keyword>
<dbReference type="PANTHER" id="PTHR11086">
    <property type="entry name" value="DEOXYCYTIDYLATE DEAMINASE-RELATED"/>
    <property type="match status" value="1"/>
</dbReference>
<reference evidence="6" key="1">
    <citation type="submission" date="2021-02" db="EMBL/GenBank/DDBJ databases">
        <authorList>
            <person name="Nowell W R."/>
        </authorList>
    </citation>
    <scope>NUCLEOTIDE SEQUENCE</scope>
    <source>
        <strain evidence="6">Ploen Becks lab</strain>
    </source>
</reference>
<dbReference type="OrthoDB" id="9909311at2759"/>
<evidence type="ECO:0000256" key="4">
    <source>
        <dbReference type="ARBA" id="ARBA00041763"/>
    </source>
</evidence>
<evidence type="ECO:0000259" key="5">
    <source>
        <dbReference type="PROSITE" id="PS51747"/>
    </source>
</evidence>
<dbReference type="Proteomes" id="UP000663879">
    <property type="component" value="Unassembled WGS sequence"/>
</dbReference>